<evidence type="ECO:0000256" key="2">
    <source>
        <dbReference type="ARBA" id="ARBA00022475"/>
    </source>
</evidence>
<reference evidence="7" key="1">
    <citation type="journal article" date="2019" name="Nat. Med.">
        <title>A library of human gut bacterial isolates paired with longitudinal multiomics data enables mechanistic microbiome research.</title>
        <authorList>
            <person name="Poyet M."/>
            <person name="Groussin M."/>
            <person name="Gibbons S.M."/>
            <person name="Avila-Pacheco J."/>
            <person name="Jiang X."/>
            <person name="Kearney S.M."/>
            <person name="Perrotta A.R."/>
            <person name="Berdy B."/>
            <person name="Zhao S."/>
            <person name="Lieberman T.D."/>
            <person name="Swanson P.K."/>
            <person name="Smith M."/>
            <person name="Roesemann S."/>
            <person name="Alexander J.E."/>
            <person name="Rich S.A."/>
            <person name="Livny J."/>
            <person name="Vlamakis H."/>
            <person name="Clish C."/>
            <person name="Bullock K."/>
            <person name="Deik A."/>
            <person name="Scott J."/>
            <person name="Pierce K.A."/>
            <person name="Xavier R.J."/>
            <person name="Alm E.J."/>
        </authorList>
    </citation>
    <scope>NUCLEOTIDE SEQUENCE</scope>
    <source>
        <strain evidence="7">BIOML-A32</strain>
    </source>
</reference>
<dbReference type="EMBL" id="VWGG01000107">
    <property type="protein sequence ID" value="KAA4560074.1"/>
    <property type="molecule type" value="Genomic_DNA"/>
</dbReference>
<protein>
    <submittedName>
        <fullName evidence="7">LTA synthase family protein</fullName>
    </submittedName>
</protein>
<dbReference type="InterPro" id="IPR017850">
    <property type="entry name" value="Alkaline_phosphatase_core_sf"/>
</dbReference>
<dbReference type="PANTHER" id="PTHR47371">
    <property type="entry name" value="LIPOTEICHOIC ACID SYNTHASE"/>
    <property type="match status" value="1"/>
</dbReference>
<evidence type="ECO:0000313" key="7">
    <source>
        <dbReference type="EMBL" id="KAA4560074.1"/>
    </source>
</evidence>
<dbReference type="GO" id="GO:0005886">
    <property type="term" value="C:plasma membrane"/>
    <property type="evidence" value="ECO:0007669"/>
    <property type="project" value="UniProtKB-SubCell"/>
</dbReference>
<name>A0A642A5B9_BACOV</name>
<evidence type="ECO:0000256" key="5">
    <source>
        <dbReference type="ARBA" id="ARBA00023136"/>
    </source>
</evidence>
<dbReference type="Pfam" id="PF00884">
    <property type="entry name" value="Sulfatase"/>
    <property type="match status" value="1"/>
</dbReference>
<evidence type="ECO:0000256" key="3">
    <source>
        <dbReference type="ARBA" id="ARBA00022692"/>
    </source>
</evidence>
<keyword evidence="2" id="KW-1003">Cell membrane</keyword>
<dbReference type="AlphaFoldDB" id="A0A642A5B9"/>
<sequence>MGLVTKEQNLLNSPNCFKTDFMLAQGTGTMPTINGFVTGLADAGIYPNSQPESYKTKYGTGIGSVMKALGYRTVFWYGGFEAWQDIKQFTLSQNFDEFYCAGDFQYEGGNSWGCPDEILFKYVEKYIAEEKDERIFHIILTTSNHPPYNIDVASKGFPKEEIKQKLPDSLGSDEETLNEMGHIWYVDQSMGNFIEKVEADKPDTLFVITGDHAERFDFAQEVDLKTLSAVPCIFYGKNVDKDLLADNKVGCHLQIISTLAEMAGKKGDTYSSIWPSLFEYNGIVFNHRLWTDTEKIYKINSEIPNTLANKIKAARQLTAWRVLRGNDIQ</sequence>
<dbReference type="SUPFAM" id="SSF53649">
    <property type="entry name" value="Alkaline phosphatase-like"/>
    <property type="match status" value="1"/>
</dbReference>
<keyword evidence="4" id="KW-1133">Transmembrane helix</keyword>
<evidence type="ECO:0000259" key="6">
    <source>
        <dbReference type="Pfam" id="PF00884"/>
    </source>
</evidence>
<evidence type="ECO:0000256" key="1">
    <source>
        <dbReference type="ARBA" id="ARBA00004651"/>
    </source>
</evidence>
<dbReference type="InterPro" id="IPR050448">
    <property type="entry name" value="OpgB/LTA_synthase_biosynth"/>
</dbReference>
<accession>A0A642A5B9</accession>
<keyword evidence="3" id="KW-0812">Transmembrane</keyword>
<gene>
    <name evidence="7" type="ORF">F3B65_27310</name>
</gene>
<organism evidence="7">
    <name type="scientific">Bacteroides ovatus</name>
    <dbReference type="NCBI Taxonomy" id="28116"/>
    <lineage>
        <taxon>Bacteria</taxon>
        <taxon>Pseudomonadati</taxon>
        <taxon>Bacteroidota</taxon>
        <taxon>Bacteroidia</taxon>
        <taxon>Bacteroidales</taxon>
        <taxon>Bacteroidaceae</taxon>
        <taxon>Bacteroides</taxon>
    </lineage>
</organism>
<dbReference type="Gene3D" id="3.40.720.10">
    <property type="entry name" value="Alkaline Phosphatase, subunit A"/>
    <property type="match status" value="1"/>
</dbReference>
<evidence type="ECO:0000256" key="4">
    <source>
        <dbReference type="ARBA" id="ARBA00022989"/>
    </source>
</evidence>
<dbReference type="InterPro" id="IPR000917">
    <property type="entry name" value="Sulfatase_N"/>
</dbReference>
<keyword evidence="5" id="KW-0472">Membrane</keyword>
<proteinExistence type="predicted"/>
<dbReference type="CDD" id="cd16015">
    <property type="entry name" value="LTA_synthase"/>
    <property type="match status" value="1"/>
</dbReference>
<feature type="domain" description="Sulfatase N-terminal" evidence="6">
    <location>
        <begin position="24"/>
        <end position="264"/>
    </location>
</feature>
<comment type="subcellular location">
    <subcellularLocation>
        <location evidence="1">Cell membrane</location>
        <topology evidence="1">Multi-pass membrane protein</topology>
    </subcellularLocation>
</comment>
<dbReference type="PANTHER" id="PTHR47371:SF3">
    <property type="entry name" value="PHOSPHOGLYCEROL TRANSFERASE I"/>
    <property type="match status" value="1"/>
</dbReference>
<comment type="caution">
    <text evidence="7">The sequence shown here is derived from an EMBL/GenBank/DDBJ whole genome shotgun (WGS) entry which is preliminary data.</text>
</comment>